<proteinExistence type="predicted"/>
<evidence type="ECO:0000313" key="2">
    <source>
        <dbReference type="Proteomes" id="UP000030392"/>
    </source>
</evidence>
<dbReference type="Proteomes" id="UP000030392">
    <property type="component" value="Unassembled WGS sequence"/>
</dbReference>
<protein>
    <submittedName>
        <fullName evidence="1">Uncharacterized protein</fullName>
    </submittedName>
</protein>
<organism evidence="1 2">
    <name type="scientific">Prochlorococcus marinus str. PAC1</name>
    <dbReference type="NCBI Taxonomy" id="59924"/>
    <lineage>
        <taxon>Bacteria</taxon>
        <taxon>Bacillati</taxon>
        <taxon>Cyanobacteriota</taxon>
        <taxon>Cyanophyceae</taxon>
        <taxon>Synechococcales</taxon>
        <taxon>Prochlorococcaceae</taxon>
        <taxon>Prochlorococcus</taxon>
    </lineage>
</organism>
<evidence type="ECO:0000313" key="1">
    <source>
        <dbReference type="EMBL" id="KGG22290.1"/>
    </source>
</evidence>
<dbReference type="AlphaFoldDB" id="A0A0A2CBK3"/>
<dbReference type="RefSeq" id="WP_036904318.1">
    <property type="nucleotide sequence ID" value="NZ_CP138967.1"/>
</dbReference>
<accession>A0A0A2CBK3</accession>
<dbReference type="EMBL" id="JNAX01000003">
    <property type="protein sequence ID" value="KGG22290.1"/>
    <property type="molecule type" value="Genomic_DNA"/>
</dbReference>
<gene>
    <name evidence="1" type="ORF">EV03_0184</name>
</gene>
<name>A0A0A2CBK3_PROMR</name>
<reference evidence="2" key="1">
    <citation type="journal article" date="2014" name="Sci. Data">
        <title>Genomes of diverse isolates of the marine cyanobacterium Prochlorococcus.</title>
        <authorList>
            <person name="Biller S."/>
            <person name="Berube P."/>
            <person name="Thompson J."/>
            <person name="Kelly L."/>
            <person name="Roggensack S."/>
            <person name="Awad L."/>
            <person name="Roache-Johnson K."/>
            <person name="Ding H."/>
            <person name="Giovannoni S.J."/>
            <person name="Moore L.R."/>
            <person name="Chisholm S.W."/>
        </authorList>
    </citation>
    <scope>NUCLEOTIDE SEQUENCE [LARGE SCALE GENOMIC DNA]</scope>
    <source>
        <strain evidence="2">PAC1</strain>
    </source>
</reference>
<sequence>MDKNKGNGPSKFAVPPFASDDEIWIKILEVLTPSEQLEASRSKSEFNDPYMGGKEIIVKRSDHSDIAVALLSEVSSFGDEWAIYREF</sequence>
<comment type="caution">
    <text evidence="1">The sequence shown here is derived from an EMBL/GenBank/DDBJ whole genome shotgun (WGS) entry which is preliminary data.</text>
</comment>